<dbReference type="Gene3D" id="1.10.565.10">
    <property type="entry name" value="Retinoid X Receptor"/>
    <property type="match status" value="1"/>
</dbReference>
<reference evidence="6" key="1">
    <citation type="journal article" date="2020" name="bioRxiv">
        <title>Chromosome-level reference genome of the European wasp spider Argiope bruennichi: a resource for studies on range expansion and evolutionary adaptation.</title>
        <authorList>
            <person name="Sheffer M.M."/>
            <person name="Hoppe A."/>
            <person name="Krehenwinkel H."/>
            <person name="Uhl G."/>
            <person name="Kuss A.W."/>
            <person name="Jensen L."/>
            <person name="Jensen C."/>
            <person name="Gillespie R.G."/>
            <person name="Hoff K.J."/>
            <person name="Prost S."/>
        </authorList>
    </citation>
    <scope>NUCLEOTIDE SEQUENCE</scope>
</reference>
<keyword evidence="2" id="KW-0805">Transcription regulation</keyword>
<keyword evidence="7" id="KW-1185">Reference proteome</keyword>
<comment type="subcellular location">
    <subcellularLocation>
        <location evidence="1">Nucleus</location>
    </subcellularLocation>
</comment>
<name>A0A8T0G0U1_ARGBR</name>
<evidence type="ECO:0000313" key="7">
    <source>
        <dbReference type="Proteomes" id="UP000807504"/>
    </source>
</evidence>
<dbReference type="Proteomes" id="UP000807504">
    <property type="component" value="Unassembled WGS sequence"/>
</dbReference>
<dbReference type="PROSITE" id="PS51843">
    <property type="entry name" value="NR_LBD"/>
    <property type="match status" value="1"/>
</dbReference>
<dbReference type="GO" id="GO:0005634">
    <property type="term" value="C:nucleus"/>
    <property type="evidence" value="ECO:0007669"/>
    <property type="project" value="UniProtKB-SubCell"/>
</dbReference>
<dbReference type="SUPFAM" id="SSF48508">
    <property type="entry name" value="Nuclear receptor ligand-binding domain"/>
    <property type="match status" value="1"/>
</dbReference>
<evidence type="ECO:0000256" key="4">
    <source>
        <dbReference type="ARBA" id="ARBA00023170"/>
    </source>
</evidence>
<dbReference type="InterPro" id="IPR035500">
    <property type="entry name" value="NHR-like_dom_sf"/>
</dbReference>
<evidence type="ECO:0000313" key="6">
    <source>
        <dbReference type="EMBL" id="KAF8795590.1"/>
    </source>
</evidence>
<gene>
    <name evidence="6" type="ORF">HNY73_000078</name>
</gene>
<sequence>MYDMIVSITQAHLAHCAYTQAKTQGLLRKPVVFSGINGQQSVGVPEGGGWHQFSATVGVFKGGGLGKVFLSFTPSIPPSGGISPTDPPSREIHQREFVTMVFNFVCWINNLHLSDYVIGLYAAAVLVSAERDGLYDHKALQPLQEQILEALRQKVTEEHSSEPHIFPALVAKLQDLHLLGRNHLEHLRWFRTNWMHLRLSPLFAEVFDIPQHDVAQR</sequence>
<evidence type="ECO:0000256" key="1">
    <source>
        <dbReference type="ARBA" id="ARBA00004123"/>
    </source>
</evidence>
<reference evidence="6" key="2">
    <citation type="submission" date="2020-06" db="EMBL/GenBank/DDBJ databases">
        <authorList>
            <person name="Sheffer M."/>
        </authorList>
    </citation>
    <scope>NUCLEOTIDE SEQUENCE</scope>
</reference>
<dbReference type="AlphaFoldDB" id="A0A8T0G0U1"/>
<comment type="caution">
    <text evidence="6">The sequence shown here is derived from an EMBL/GenBank/DDBJ whole genome shotgun (WGS) entry which is preliminary data.</text>
</comment>
<keyword evidence="4" id="KW-0675">Receptor</keyword>
<accession>A0A8T0G0U1</accession>
<keyword evidence="3" id="KW-0804">Transcription</keyword>
<evidence type="ECO:0000259" key="5">
    <source>
        <dbReference type="PROSITE" id="PS51843"/>
    </source>
</evidence>
<protein>
    <submittedName>
        <fullName evidence="6">Ecdysone-induced protein 78C like protein</fullName>
    </submittedName>
</protein>
<feature type="domain" description="NR LBD" evidence="5">
    <location>
        <begin position="1"/>
        <end position="209"/>
    </location>
</feature>
<proteinExistence type="predicted"/>
<dbReference type="PANTHER" id="PTHR45805">
    <property type="entry name" value="NUCLEAR HORMONE RECEPTOR HR3-RELATED"/>
    <property type="match status" value="1"/>
</dbReference>
<dbReference type="PANTHER" id="PTHR45805:SF10">
    <property type="entry name" value="ECDYSONE-INDUCED PROTEIN 78C"/>
    <property type="match status" value="1"/>
</dbReference>
<dbReference type="InterPro" id="IPR000536">
    <property type="entry name" value="Nucl_hrmn_rcpt_lig-bd"/>
</dbReference>
<dbReference type="GO" id="GO:0010468">
    <property type="term" value="P:regulation of gene expression"/>
    <property type="evidence" value="ECO:0007669"/>
    <property type="project" value="UniProtKB-ARBA"/>
</dbReference>
<organism evidence="6 7">
    <name type="scientific">Argiope bruennichi</name>
    <name type="common">Wasp spider</name>
    <name type="synonym">Aranea bruennichi</name>
    <dbReference type="NCBI Taxonomy" id="94029"/>
    <lineage>
        <taxon>Eukaryota</taxon>
        <taxon>Metazoa</taxon>
        <taxon>Ecdysozoa</taxon>
        <taxon>Arthropoda</taxon>
        <taxon>Chelicerata</taxon>
        <taxon>Arachnida</taxon>
        <taxon>Araneae</taxon>
        <taxon>Araneomorphae</taxon>
        <taxon>Entelegynae</taxon>
        <taxon>Araneoidea</taxon>
        <taxon>Araneidae</taxon>
        <taxon>Argiope</taxon>
    </lineage>
</organism>
<evidence type="ECO:0000256" key="2">
    <source>
        <dbReference type="ARBA" id="ARBA00023015"/>
    </source>
</evidence>
<evidence type="ECO:0000256" key="3">
    <source>
        <dbReference type="ARBA" id="ARBA00023163"/>
    </source>
</evidence>
<dbReference type="EMBL" id="JABXBU010000001">
    <property type="protein sequence ID" value="KAF8795590.1"/>
    <property type="molecule type" value="Genomic_DNA"/>
</dbReference>